<accession>A0A4R3VVW6</accession>
<evidence type="ECO:0000256" key="2">
    <source>
        <dbReference type="SAM" id="SignalP"/>
    </source>
</evidence>
<keyword evidence="2" id="KW-0732">Signal</keyword>
<organism evidence="3 4">
    <name type="scientific">Sphingobacterium alimentarium</name>
    <dbReference type="NCBI Taxonomy" id="797292"/>
    <lineage>
        <taxon>Bacteria</taxon>
        <taxon>Pseudomonadati</taxon>
        <taxon>Bacteroidota</taxon>
        <taxon>Sphingobacteriia</taxon>
        <taxon>Sphingobacteriales</taxon>
        <taxon>Sphingobacteriaceae</taxon>
        <taxon>Sphingobacterium</taxon>
    </lineage>
</organism>
<evidence type="ECO:0000313" key="3">
    <source>
        <dbReference type="EMBL" id="TCV09592.1"/>
    </source>
</evidence>
<gene>
    <name evidence="3" type="ORF">EDC17_104230</name>
</gene>
<keyword evidence="4" id="KW-1185">Reference proteome</keyword>
<keyword evidence="1" id="KW-0472">Membrane</keyword>
<evidence type="ECO:0008006" key="5">
    <source>
        <dbReference type="Google" id="ProtNLM"/>
    </source>
</evidence>
<evidence type="ECO:0000256" key="1">
    <source>
        <dbReference type="SAM" id="Phobius"/>
    </source>
</evidence>
<name>A0A4R3VVW6_9SPHI</name>
<feature type="signal peptide" evidence="2">
    <location>
        <begin position="1"/>
        <end position="25"/>
    </location>
</feature>
<dbReference type="RefSeq" id="WP_132778558.1">
    <property type="nucleotide sequence ID" value="NZ_SMBZ01000042.1"/>
</dbReference>
<feature type="chain" id="PRO_5020664833" description="Outer membrane protein with beta-barrel domain" evidence="2">
    <location>
        <begin position="26"/>
        <end position="216"/>
    </location>
</feature>
<feature type="transmembrane region" description="Helical" evidence="1">
    <location>
        <begin position="51"/>
        <end position="68"/>
    </location>
</feature>
<keyword evidence="1" id="KW-1133">Transmembrane helix</keyword>
<reference evidence="3 4" key="1">
    <citation type="submission" date="2019-03" db="EMBL/GenBank/DDBJ databases">
        <title>Genomic Encyclopedia of Type Strains, Phase IV (KMG-IV): sequencing the most valuable type-strain genomes for metagenomic binning, comparative biology and taxonomic classification.</title>
        <authorList>
            <person name="Goeker M."/>
        </authorList>
    </citation>
    <scope>NUCLEOTIDE SEQUENCE [LARGE SCALE GENOMIC DNA]</scope>
    <source>
        <strain evidence="3 4">DSM 22362</strain>
    </source>
</reference>
<sequence>MNWLLINNRSLLFIFLFFSLPVALTASDAPTLVSSDTIAQLPSFRFVPSNYMLQAAGGIGLVSAGFGWDYSKNKRWSTDVLVGFVPKYETDHVKFTFTLRQTYTPFRITLNDNFNYHPLRAGIYASTTSGRQFWFSAPDQYPSNYYTFSTKLRFNIFLGQDIDYTLQSTTSYFNRVKFYYDFHASDFNLIARVQNTYFKNLRYISLALGAKFYIRK</sequence>
<dbReference type="Proteomes" id="UP000295197">
    <property type="component" value="Unassembled WGS sequence"/>
</dbReference>
<dbReference type="AlphaFoldDB" id="A0A4R3VVW6"/>
<dbReference type="EMBL" id="SMBZ01000042">
    <property type="protein sequence ID" value="TCV09592.1"/>
    <property type="molecule type" value="Genomic_DNA"/>
</dbReference>
<protein>
    <recommendedName>
        <fullName evidence="5">Outer membrane protein with beta-barrel domain</fullName>
    </recommendedName>
</protein>
<keyword evidence="1" id="KW-0812">Transmembrane</keyword>
<dbReference type="OrthoDB" id="5381546at2"/>
<proteinExistence type="predicted"/>
<evidence type="ECO:0000313" key="4">
    <source>
        <dbReference type="Proteomes" id="UP000295197"/>
    </source>
</evidence>
<comment type="caution">
    <text evidence="3">The sequence shown here is derived from an EMBL/GenBank/DDBJ whole genome shotgun (WGS) entry which is preliminary data.</text>
</comment>